<accession>A0A5B8Z3K6</accession>
<feature type="signal peptide" evidence="2">
    <location>
        <begin position="1"/>
        <end position="23"/>
    </location>
</feature>
<feature type="chain" id="PRO_5022892083" evidence="2">
    <location>
        <begin position="24"/>
        <end position="561"/>
    </location>
</feature>
<evidence type="ECO:0000256" key="2">
    <source>
        <dbReference type="SAM" id="SignalP"/>
    </source>
</evidence>
<reference evidence="5" key="1">
    <citation type="submission" date="2019-08" db="EMBL/GenBank/DDBJ databases">
        <authorList>
            <person name="Zheng X."/>
        </authorList>
    </citation>
    <scope>NUCLEOTIDE SEQUENCE [LARGE SCALE GENOMIC DNA]</scope>
    <source>
        <strain evidence="5">FJAT-25496</strain>
    </source>
</reference>
<dbReference type="PANTHER" id="PTHR43283:SF11">
    <property type="entry name" value="BETA-LACTAMASE-RELATED DOMAIN-CONTAINING PROTEIN"/>
    <property type="match status" value="1"/>
</dbReference>
<name>A0A5B8Z3K6_CYTDA</name>
<evidence type="ECO:0000256" key="1">
    <source>
        <dbReference type="ARBA" id="ARBA00022801"/>
    </source>
</evidence>
<keyword evidence="1 4" id="KW-0378">Hydrolase</keyword>
<gene>
    <name evidence="4" type="ORF">FSZ17_06065</name>
</gene>
<dbReference type="SUPFAM" id="SSF56601">
    <property type="entry name" value="beta-lactamase/transpeptidase-like"/>
    <property type="match status" value="1"/>
</dbReference>
<dbReference type="PANTHER" id="PTHR43283">
    <property type="entry name" value="BETA-LACTAMASE-RELATED"/>
    <property type="match status" value="1"/>
</dbReference>
<dbReference type="Gene3D" id="3.40.710.10">
    <property type="entry name" value="DD-peptidase/beta-lactamase superfamily"/>
    <property type="match status" value="1"/>
</dbReference>
<dbReference type="InterPro" id="IPR012338">
    <property type="entry name" value="Beta-lactam/transpept-like"/>
</dbReference>
<keyword evidence="2" id="KW-0732">Signal</keyword>
<organism evidence="4 5">
    <name type="scientific">Cytobacillus dafuensis</name>
    <name type="common">Bacillus dafuensis</name>
    <dbReference type="NCBI Taxonomy" id="1742359"/>
    <lineage>
        <taxon>Bacteria</taxon>
        <taxon>Bacillati</taxon>
        <taxon>Bacillota</taxon>
        <taxon>Bacilli</taxon>
        <taxon>Bacillales</taxon>
        <taxon>Bacillaceae</taxon>
        <taxon>Cytobacillus</taxon>
    </lineage>
</organism>
<dbReference type="EMBL" id="CP042593">
    <property type="protein sequence ID" value="QED46873.1"/>
    <property type="molecule type" value="Genomic_DNA"/>
</dbReference>
<evidence type="ECO:0000313" key="5">
    <source>
        <dbReference type="Proteomes" id="UP000321555"/>
    </source>
</evidence>
<dbReference type="RefSeq" id="WP_057775158.1">
    <property type="nucleotide sequence ID" value="NZ_CP042593.1"/>
</dbReference>
<evidence type="ECO:0000259" key="3">
    <source>
        <dbReference type="Pfam" id="PF00144"/>
    </source>
</evidence>
<sequence length="561" mass="62506">MKRNTFMITAVCTMLLGTSTVFANNDHPNDPTIEKEEKLTFPSKKPHPVFTWNSTVIPVSSVLHPSSARGAGMVEAPLQQIDQIMNQAISQKLMPGAVTFVARAGKIVKHDAYGYSAQYTDDKFIEMENPIPMENDTIFDLASISKIFTATAVMVLFEKGLFNLDDPVAKHIPEFATNGKNNVTIRQLLTHTSGFTAWIPLYSKGNSREDRLKLVLNQPLKNAPGTTYEYSDLNMITLGMLIEHLSGQRQDEFVREHITEPLGMMDTMYNPPASLKHRIAATEYQATPNRGLVWGEVHDENAWSLDGVAGHAGVFSTANDLAKLAHIFINEGKYGGKRILKPETVQLLLQNQNTAFPGNDHGLGWELGQGWYMDALSEGTFSFGHTGYTGTSIVVSPNNKTVAILLTNRVHPSRNMGSMNQTRRLFARNVADSIPVSIPGKSDAWFAGYGDKLNRVMETDLQLSKDAKLTFSTWHMIENVWDSGTVEIFRDGSWHQLALFTGTSNGWEKKELAIPSDATKLRFVYGTDSSTNSRGWYIQNPKLDSGDDLSFSKNEWVLRDY</sequence>
<dbReference type="AlphaFoldDB" id="A0A5B8Z3K6"/>
<dbReference type="Proteomes" id="UP000321555">
    <property type="component" value="Chromosome"/>
</dbReference>
<feature type="domain" description="Beta-lactamase-related" evidence="3">
    <location>
        <begin position="82"/>
        <end position="425"/>
    </location>
</feature>
<dbReference type="STRING" id="1742359.GCA_001439625_04155"/>
<dbReference type="InterPro" id="IPR050789">
    <property type="entry name" value="Diverse_Enzym_Activities"/>
</dbReference>
<dbReference type="KEGG" id="bda:FSZ17_06065"/>
<proteinExistence type="predicted"/>
<keyword evidence="5" id="KW-1185">Reference proteome</keyword>
<dbReference type="OrthoDB" id="9770183at2"/>
<dbReference type="GO" id="GO:0016787">
    <property type="term" value="F:hydrolase activity"/>
    <property type="evidence" value="ECO:0007669"/>
    <property type="project" value="UniProtKB-KW"/>
</dbReference>
<protein>
    <submittedName>
        <fullName evidence="4">Serine hydrolase</fullName>
    </submittedName>
</protein>
<evidence type="ECO:0000313" key="4">
    <source>
        <dbReference type="EMBL" id="QED46873.1"/>
    </source>
</evidence>
<dbReference type="Pfam" id="PF00144">
    <property type="entry name" value="Beta-lactamase"/>
    <property type="match status" value="1"/>
</dbReference>
<dbReference type="InterPro" id="IPR001466">
    <property type="entry name" value="Beta-lactam-related"/>
</dbReference>